<dbReference type="InterPro" id="IPR018062">
    <property type="entry name" value="HTH_AraC-typ_CS"/>
</dbReference>
<dbReference type="PANTHER" id="PTHR11019:SF159">
    <property type="entry name" value="TRANSCRIPTIONAL REGULATOR-RELATED"/>
    <property type="match status" value="1"/>
</dbReference>
<dbReference type="Pfam" id="PF02311">
    <property type="entry name" value="AraC_binding"/>
    <property type="match status" value="1"/>
</dbReference>
<dbReference type="eggNOG" id="COG4977">
    <property type="taxonomic scope" value="Bacteria"/>
</dbReference>
<evidence type="ECO:0000256" key="3">
    <source>
        <dbReference type="ARBA" id="ARBA00023163"/>
    </source>
</evidence>
<keyword evidence="6" id="KW-1185">Reference proteome</keyword>
<dbReference type="PROSITE" id="PS01124">
    <property type="entry name" value="HTH_ARAC_FAMILY_2"/>
    <property type="match status" value="1"/>
</dbReference>
<dbReference type="InterPro" id="IPR009057">
    <property type="entry name" value="Homeodomain-like_sf"/>
</dbReference>
<dbReference type="GO" id="GO:0003700">
    <property type="term" value="F:DNA-binding transcription factor activity"/>
    <property type="evidence" value="ECO:0007669"/>
    <property type="project" value="InterPro"/>
</dbReference>
<dbReference type="SUPFAM" id="SSF51182">
    <property type="entry name" value="RmlC-like cupins"/>
    <property type="match status" value="1"/>
</dbReference>
<keyword evidence="1" id="KW-0805">Transcription regulation</keyword>
<sequence length="257" mass="30210">MTKNWKALGVDAIPIDAYVWYEGNWEHDKYKHSHLRYQLTYVEDGYQYFHIGKNVYLVPQNHVIWIPSEKEHRTTSDAQTVNLMLILFKTVPKDSFYEDVHVFPAPAVLKEMLHYARKWNQLLLQDQEHTSFLNALLHSLPHFCQENDFLQIPVPSDSRLAPVCAYININYKYNYDITILADLATMSIRSLQRIFKQETGITIQKYTQLIRILKSVELIDTKQYTLSQIALMVGYKSLSAFTASYREIMQSKPKIKR</sequence>
<organism evidence="5 6">
    <name type="scientific">Sphingobacterium paucimobilis HER1398</name>
    <dbReference type="NCBI Taxonomy" id="1346330"/>
    <lineage>
        <taxon>Bacteria</taxon>
        <taxon>Pseudomonadati</taxon>
        <taxon>Bacteroidota</taxon>
        <taxon>Sphingobacteriia</taxon>
        <taxon>Sphingobacteriales</taxon>
        <taxon>Sphingobacteriaceae</taxon>
        <taxon>Sphingobacterium</taxon>
    </lineage>
</organism>
<proteinExistence type="predicted"/>
<evidence type="ECO:0000256" key="1">
    <source>
        <dbReference type="ARBA" id="ARBA00023015"/>
    </source>
</evidence>
<dbReference type="SUPFAM" id="SSF46689">
    <property type="entry name" value="Homeodomain-like"/>
    <property type="match status" value="1"/>
</dbReference>
<evidence type="ECO:0000256" key="2">
    <source>
        <dbReference type="ARBA" id="ARBA00023125"/>
    </source>
</evidence>
<gene>
    <name evidence="5" type="ORF">M472_05095</name>
</gene>
<accession>U2H8U3</accession>
<dbReference type="Gene3D" id="1.10.10.60">
    <property type="entry name" value="Homeodomain-like"/>
    <property type="match status" value="1"/>
</dbReference>
<dbReference type="STRING" id="1346330.M472_05095"/>
<dbReference type="InterPro" id="IPR018060">
    <property type="entry name" value="HTH_AraC"/>
</dbReference>
<dbReference type="PANTHER" id="PTHR11019">
    <property type="entry name" value="HTH-TYPE TRANSCRIPTIONAL REGULATOR NIMR"/>
    <property type="match status" value="1"/>
</dbReference>
<evidence type="ECO:0000313" key="5">
    <source>
        <dbReference type="EMBL" id="ERJ58136.1"/>
    </source>
</evidence>
<dbReference type="AlphaFoldDB" id="U2H8U3"/>
<keyword evidence="3" id="KW-0804">Transcription</keyword>
<keyword evidence="2" id="KW-0238">DNA-binding</keyword>
<feature type="domain" description="HTH araC/xylS-type" evidence="4">
    <location>
        <begin position="161"/>
        <end position="257"/>
    </location>
</feature>
<dbReference type="SMART" id="SM00342">
    <property type="entry name" value="HTH_ARAC"/>
    <property type="match status" value="1"/>
</dbReference>
<comment type="caution">
    <text evidence="5">The sequence shown here is derived from an EMBL/GenBank/DDBJ whole genome shotgun (WGS) entry which is preliminary data.</text>
</comment>
<dbReference type="RefSeq" id="WP_021071616.1">
    <property type="nucleotide sequence ID" value="NZ_ATDL01000018.1"/>
</dbReference>
<dbReference type="InterPro" id="IPR003313">
    <property type="entry name" value="AraC-bd"/>
</dbReference>
<dbReference type="EMBL" id="ATDL01000018">
    <property type="protein sequence ID" value="ERJ58136.1"/>
    <property type="molecule type" value="Genomic_DNA"/>
</dbReference>
<evidence type="ECO:0000259" key="4">
    <source>
        <dbReference type="PROSITE" id="PS01124"/>
    </source>
</evidence>
<dbReference type="PATRIC" id="fig|1346330.5.peg.3475"/>
<evidence type="ECO:0000313" key="6">
    <source>
        <dbReference type="Proteomes" id="UP000016584"/>
    </source>
</evidence>
<dbReference type="InterPro" id="IPR011051">
    <property type="entry name" value="RmlC_Cupin_sf"/>
</dbReference>
<protein>
    <recommendedName>
        <fullName evidence="4">HTH araC/xylS-type domain-containing protein</fullName>
    </recommendedName>
</protein>
<dbReference type="Pfam" id="PF12833">
    <property type="entry name" value="HTH_18"/>
    <property type="match status" value="1"/>
</dbReference>
<dbReference type="GO" id="GO:0043565">
    <property type="term" value="F:sequence-specific DNA binding"/>
    <property type="evidence" value="ECO:0007669"/>
    <property type="project" value="InterPro"/>
</dbReference>
<reference evidence="5 6" key="1">
    <citation type="journal article" date="2013" name="Genome Announc.">
        <title>The Draft Genome Sequence of Sphingomonas paucimobilis Strain HER1398 (Proteobacteria), Host to the Giant PAU Phage, Indicates That It Is a Member of the Genus Sphingobacterium (Bacteroidetes).</title>
        <authorList>
            <person name="White R.A.III."/>
            <person name="Suttle C.A."/>
        </authorList>
    </citation>
    <scope>NUCLEOTIDE SEQUENCE [LARGE SCALE GENOMIC DNA]</scope>
    <source>
        <strain evidence="5 6">HER1398</strain>
    </source>
</reference>
<dbReference type="PROSITE" id="PS00041">
    <property type="entry name" value="HTH_ARAC_FAMILY_1"/>
    <property type="match status" value="1"/>
</dbReference>
<name>U2H8U3_9SPHI</name>
<dbReference type="Proteomes" id="UP000016584">
    <property type="component" value="Unassembled WGS sequence"/>
</dbReference>